<reference evidence="3" key="1">
    <citation type="submission" date="2020-04" db="EMBL/GenBank/DDBJ databases">
        <title>Analysis of mating type loci in Filobasidium floriforme.</title>
        <authorList>
            <person name="Nowrousian M."/>
        </authorList>
    </citation>
    <scope>NUCLEOTIDE SEQUENCE</scope>
    <source>
        <strain evidence="3">CBS 6242</strain>
    </source>
</reference>
<comment type="caution">
    <text evidence="3">The sequence shown here is derived from an EMBL/GenBank/DDBJ whole genome shotgun (WGS) entry which is preliminary data.</text>
</comment>
<feature type="region of interest" description="Disordered" evidence="1">
    <location>
        <begin position="158"/>
        <end position="198"/>
    </location>
</feature>
<dbReference type="SUPFAM" id="SSF47616">
    <property type="entry name" value="GST C-terminal domain-like"/>
    <property type="match status" value="1"/>
</dbReference>
<evidence type="ECO:0000313" key="3">
    <source>
        <dbReference type="EMBL" id="KAG7562721.1"/>
    </source>
</evidence>
<sequence>MTDGDLVIAESGAIVDYILNTYSPTPPAYSLHDSYFSHYAEGSLTLFLQMGITFTGSASMAPWYIKPVIDGFVGKVKAGYVDGQIKMHFNFLEEELGKSPTGWFGHKEEPSAADYMLLYPINTVISDPSRVSGLTVGPRLQDWMQRVKSRPAYQRGFERLKEEERKAKEEKEKVEGGEQTVAVEQAGSGTASTMKSKL</sequence>
<gene>
    <name evidence="3" type="ORF">FFLO_01881</name>
</gene>
<dbReference type="Proteomes" id="UP000812966">
    <property type="component" value="Unassembled WGS sequence"/>
</dbReference>
<protein>
    <recommendedName>
        <fullName evidence="2">GST C-terminal domain-containing protein</fullName>
    </recommendedName>
</protein>
<feature type="domain" description="GST C-terminal" evidence="2">
    <location>
        <begin position="25"/>
        <end position="170"/>
    </location>
</feature>
<evidence type="ECO:0000256" key="1">
    <source>
        <dbReference type="SAM" id="MobiDB-lite"/>
    </source>
</evidence>
<dbReference type="EMBL" id="JABELV010000027">
    <property type="protein sequence ID" value="KAG7562721.1"/>
    <property type="molecule type" value="Genomic_DNA"/>
</dbReference>
<organism evidence="3 4">
    <name type="scientific">Filobasidium floriforme</name>
    <dbReference type="NCBI Taxonomy" id="5210"/>
    <lineage>
        <taxon>Eukaryota</taxon>
        <taxon>Fungi</taxon>
        <taxon>Dikarya</taxon>
        <taxon>Basidiomycota</taxon>
        <taxon>Agaricomycotina</taxon>
        <taxon>Tremellomycetes</taxon>
        <taxon>Filobasidiales</taxon>
        <taxon>Filobasidiaceae</taxon>
        <taxon>Filobasidium</taxon>
    </lineage>
</organism>
<dbReference type="AlphaFoldDB" id="A0A8K0JTX6"/>
<evidence type="ECO:0000259" key="2">
    <source>
        <dbReference type="PROSITE" id="PS50405"/>
    </source>
</evidence>
<dbReference type="PANTHER" id="PTHR44051:SF9">
    <property type="entry name" value="GLUTATHIONE S-TRANSFERASE 1"/>
    <property type="match status" value="1"/>
</dbReference>
<dbReference type="Gene3D" id="1.20.1050.130">
    <property type="match status" value="1"/>
</dbReference>
<proteinExistence type="predicted"/>
<accession>A0A8K0JTX6</accession>
<evidence type="ECO:0000313" key="4">
    <source>
        <dbReference type="Proteomes" id="UP000812966"/>
    </source>
</evidence>
<feature type="compositionally biased region" description="Basic and acidic residues" evidence="1">
    <location>
        <begin position="158"/>
        <end position="176"/>
    </location>
</feature>
<keyword evidence="4" id="KW-1185">Reference proteome</keyword>
<dbReference type="PROSITE" id="PS50405">
    <property type="entry name" value="GST_CTER"/>
    <property type="match status" value="1"/>
</dbReference>
<dbReference type="InterPro" id="IPR010987">
    <property type="entry name" value="Glutathione-S-Trfase_C-like"/>
</dbReference>
<dbReference type="PANTHER" id="PTHR44051">
    <property type="entry name" value="GLUTATHIONE S-TRANSFERASE-RELATED"/>
    <property type="match status" value="1"/>
</dbReference>
<dbReference type="InterPro" id="IPR036282">
    <property type="entry name" value="Glutathione-S-Trfase_C_sf"/>
</dbReference>
<name>A0A8K0JTX6_9TREE</name>
<feature type="compositionally biased region" description="Polar residues" evidence="1">
    <location>
        <begin position="187"/>
        <end position="198"/>
    </location>
</feature>